<dbReference type="InterPro" id="IPR026444">
    <property type="entry name" value="Secre_tail"/>
</dbReference>
<dbReference type="Pfam" id="PF11617">
    <property type="entry name" value="Cu-binding_MopE"/>
    <property type="match status" value="7"/>
</dbReference>
<evidence type="ECO:0000256" key="1">
    <source>
        <dbReference type="SAM" id="SignalP"/>
    </source>
</evidence>
<dbReference type="InterPro" id="IPR052559">
    <property type="entry name" value="V-haloperoxidase"/>
</dbReference>
<feature type="domain" description="DUF6851" evidence="3">
    <location>
        <begin position="52"/>
        <end position="205"/>
    </location>
</feature>
<dbReference type="Gene3D" id="1.10.606.10">
    <property type="entry name" value="Vanadium-containing Chloroperoxidase, domain 2"/>
    <property type="match status" value="1"/>
</dbReference>
<dbReference type="InterPro" id="IPR036938">
    <property type="entry name" value="PAP2/HPO_sf"/>
</dbReference>
<dbReference type="SUPFAM" id="SSF48317">
    <property type="entry name" value="Acid phosphatase/Vanadium-dependent haloperoxidase"/>
    <property type="match status" value="1"/>
</dbReference>
<dbReference type="GO" id="GO:0004601">
    <property type="term" value="F:peroxidase activity"/>
    <property type="evidence" value="ECO:0007669"/>
    <property type="project" value="InterPro"/>
</dbReference>
<evidence type="ECO:0000259" key="2">
    <source>
        <dbReference type="Pfam" id="PF18962"/>
    </source>
</evidence>
<dbReference type="Pfam" id="PF18962">
    <property type="entry name" value="Por_Secre_tail"/>
    <property type="match status" value="1"/>
</dbReference>
<dbReference type="EMBL" id="JADKFW010000004">
    <property type="protein sequence ID" value="MBK9716584.1"/>
    <property type="molecule type" value="Genomic_DNA"/>
</dbReference>
<evidence type="ECO:0000259" key="3">
    <source>
        <dbReference type="Pfam" id="PF21167"/>
    </source>
</evidence>
<reference evidence="4 5" key="1">
    <citation type="submission" date="2020-10" db="EMBL/GenBank/DDBJ databases">
        <title>Connecting structure to function with the recovery of over 1000 high-quality activated sludge metagenome-assembled genomes encoding full-length rRNA genes using long-read sequencing.</title>
        <authorList>
            <person name="Singleton C.M."/>
            <person name="Petriglieri F."/>
            <person name="Kristensen J.M."/>
            <person name="Kirkegaard R.H."/>
            <person name="Michaelsen T.Y."/>
            <person name="Andersen M.H."/>
            <person name="Karst S.M."/>
            <person name="Dueholm M.S."/>
            <person name="Nielsen P.H."/>
            <person name="Albertsen M."/>
        </authorList>
    </citation>
    <scope>NUCLEOTIDE SEQUENCE [LARGE SCALE GENOMIC DNA]</scope>
    <source>
        <strain evidence="4">Ribe_18-Q3-R11-54_BAT3C.373</strain>
    </source>
</reference>
<feature type="signal peptide" evidence="1">
    <location>
        <begin position="1"/>
        <end position="24"/>
    </location>
</feature>
<dbReference type="PANTHER" id="PTHR34599:SF2">
    <property type="entry name" value="TRAF-TYPE DOMAIN-CONTAINING PROTEIN"/>
    <property type="match status" value="1"/>
</dbReference>
<gene>
    <name evidence="4" type="ORF">IPO85_03515</name>
</gene>
<keyword evidence="1" id="KW-0732">Signal</keyword>
<dbReference type="PANTHER" id="PTHR34599">
    <property type="entry name" value="PEROXIDASE-RELATED"/>
    <property type="match status" value="1"/>
</dbReference>
<evidence type="ECO:0000313" key="4">
    <source>
        <dbReference type="EMBL" id="MBK9716584.1"/>
    </source>
</evidence>
<organism evidence="4 5">
    <name type="scientific">Candidatus Defluviibacterium haderslevense</name>
    <dbReference type="NCBI Taxonomy" id="2981993"/>
    <lineage>
        <taxon>Bacteria</taxon>
        <taxon>Pseudomonadati</taxon>
        <taxon>Bacteroidota</taxon>
        <taxon>Saprospiria</taxon>
        <taxon>Saprospirales</taxon>
        <taxon>Saprospiraceae</taxon>
        <taxon>Candidatus Defluviibacterium</taxon>
    </lineage>
</organism>
<dbReference type="InterPro" id="IPR016119">
    <property type="entry name" value="Br/Cl_peroxidase_C"/>
</dbReference>
<proteinExistence type="predicted"/>
<evidence type="ECO:0000313" key="5">
    <source>
        <dbReference type="Proteomes" id="UP000808349"/>
    </source>
</evidence>
<name>A0A9D7S869_9BACT</name>
<comment type="caution">
    <text evidence="4">The sequence shown here is derived from an EMBL/GenBank/DDBJ whole genome shotgun (WGS) entry which is preliminary data.</text>
</comment>
<accession>A0A9D7S869</accession>
<protein>
    <submittedName>
        <fullName evidence="4">T9SS type A sorting domain-containing protein</fullName>
    </submittedName>
</protein>
<dbReference type="Proteomes" id="UP000808349">
    <property type="component" value="Unassembled WGS sequence"/>
</dbReference>
<dbReference type="AlphaFoldDB" id="A0A9D7S869"/>
<dbReference type="NCBIfam" id="TIGR04183">
    <property type="entry name" value="Por_Secre_tail"/>
    <property type="match status" value="1"/>
</dbReference>
<dbReference type="CDD" id="cd03398">
    <property type="entry name" value="PAP2_haloperoxidase"/>
    <property type="match status" value="1"/>
</dbReference>
<dbReference type="Pfam" id="PF21167">
    <property type="entry name" value="DUF6851"/>
    <property type="match status" value="1"/>
</dbReference>
<dbReference type="InterPro" id="IPR049283">
    <property type="entry name" value="DUF6851"/>
</dbReference>
<sequence>MRLTISFFCLLIFVSSLYSQHSVARIWNEAQLSAIRKDLGRPTVQARNLFHVSVAMYDAWAVFDTIAETYLLGKNVQGFECPFNGFTIPTDINKARDEAISYAAYKLLHQKYKRSPNYLTETKFKFNALFNSLGYDTTFTSMDYSTGSAAALGNYIAQCLIDYGMQDGANEVNNYANSFYQVSNPPLIVAQPGNPRISNPNRWQPLTLEIFIDQNGNVIPGNTPGFLSPEWGKVNPFALDLNTRKRYVRNNSGYFVYHDPGAPPYLDTTMITPKSEEYQWNFGLVASWSGHLDPKDSVMWDISPASSGNIQHYPTNPSEYKDFYNFNEGGDPGKGYSVNPKTGLPYTPQIVPRGDYTRALAEFWADGPNSETPPGHWFTVFNYVSDHPDTKKHFNGKGPILSDLEWDIKGYLTLGGSVHDAAITAWALKGWYDYVRPISSIRKMSDLGQSSDTLLPRYHPGGIKLVPGHIELVQIGDSLAGPNNINVNKIKLYAWRGSNFITNPLTDEAGTGWILAENWVPYQRPTFVTPPFAGYISGHSTFSRTSAEILTEFTGDPFFPGGMSQFQVKKNEFLVFEDGPSVDLTLQWATYRDASDQCSLSRIWGGIHPPVDDIPGRFIGMEISKESFIKAKNLFYNDDDLDGYYSYEDCDDHNDQIHPGIIEICDGLDNDCDGMIDDSLSLYRYFKDADGDGFGDLSQFVDTCRNMVLAGYVINYLDCNDNNPNSNPGAIEVCDGIDNDCDGMIDDSLKIYHYYPDLDHDGFGDGTLGFDTCVIPPFEGFVFDHSDCDDNNSLINPLAIEKCDLIDNDCDGLIDDSLQIFRYYLDADGDGYGNPMLLIDTCAPNTFGQYVENDLDCNDNDSKINPGSPEVCDGIDNNCDRKIDNNLQQFRFYQDKDGDGFGNINIFFDVCVNTPIQGFVMDFTDCDDSNKNINPIATEICDGMDNNCDGEVDETFLHYRYYQDVDKDGYGDVIHFVDVCNSSPITGYVNDSTDCNDLNPFIFPKASELCDGFDNDCDGSIDELLKKIRYYQDKDRDGFGSQNSFIDTCFEDGIYGYVENELDCDDLNPAIHPGAKEKLDSIDNDCNGLIDENIVNNQELYANTIQIYPNPFQNSLSIYSTLVQNISYKIYNINGNLVSHEFIILRNKTKNINLEHLNSGVYMIVLSDENNQLISQKRIVKIN</sequence>
<feature type="domain" description="Secretion system C-terminal sorting" evidence="2">
    <location>
        <begin position="1107"/>
        <end position="1180"/>
    </location>
</feature>
<dbReference type="InterPro" id="IPR021655">
    <property type="entry name" value="Put_metal-bd"/>
</dbReference>
<feature type="chain" id="PRO_5038996032" evidence="1">
    <location>
        <begin position="25"/>
        <end position="1183"/>
    </location>
</feature>